<gene>
    <name evidence="2" type="ORF">FC678_21790</name>
</gene>
<organism evidence="2 3">
    <name type="scientific">Peribacillus simplex</name>
    <dbReference type="NCBI Taxonomy" id="1478"/>
    <lineage>
        <taxon>Bacteria</taxon>
        <taxon>Bacillati</taxon>
        <taxon>Bacillota</taxon>
        <taxon>Bacilli</taxon>
        <taxon>Bacillales</taxon>
        <taxon>Bacillaceae</taxon>
        <taxon>Peribacillus</taxon>
    </lineage>
</organism>
<dbReference type="Gene3D" id="1.10.443.10">
    <property type="entry name" value="Intergrase catalytic core"/>
    <property type="match status" value="1"/>
</dbReference>
<comment type="caution">
    <text evidence="2">The sequence shown here is derived from an EMBL/GenBank/DDBJ whole genome shotgun (WGS) entry which is preliminary data.</text>
</comment>
<keyword evidence="1" id="KW-0233">DNA recombination</keyword>
<proteinExistence type="predicted"/>
<evidence type="ECO:0000256" key="1">
    <source>
        <dbReference type="ARBA" id="ARBA00023172"/>
    </source>
</evidence>
<dbReference type="Proteomes" id="UP000309170">
    <property type="component" value="Unassembled WGS sequence"/>
</dbReference>
<dbReference type="AlphaFoldDB" id="A0A9X8ZDJ5"/>
<dbReference type="GO" id="GO:0015074">
    <property type="term" value="P:DNA integration"/>
    <property type="evidence" value="ECO:0007669"/>
    <property type="project" value="InterPro"/>
</dbReference>
<protein>
    <submittedName>
        <fullName evidence="2">Site-specific integrase</fullName>
    </submittedName>
</protein>
<dbReference type="InterPro" id="IPR013762">
    <property type="entry name" value="Integrase-like_cat_sf"/>
</dbReference>
<evidence type="ECO:0000313" key="2">
    <source>
        <dbReference type="EMBL" id="TKH07943.1"/>
    </source>
</evidence>
<accession>A0A9X8ZDJ5</accession>
<dbReference type="InterPro" id="IPR011010">
    <property type="entry name" value="DNA_brk_join_enz"/>
</dbReference>
<reference evidence="2 3" key="1">
    <citation type="journal article" date="2019" name="Environ. Microbiol.">
        <title>An active ?-lactamase is a part of an orchestrated cell wall stress resistance network of Bacillus subtilis and related rhizosphere species.</title>
        <authorList>
            <person name="Bucher T."/>
            <person name="Keren-Paz A."/>
            <person name="Hausser J."/>
            <person name="Olender T."/>
            <person name="Cytryn E."/>
            <person name="Kolodkin-Gal I."/>
        </authorList>
    </citation>
    <scope>NUCLEOTIDE SEQUENCE [LARGE SCALE GENOMIC DNA]</scope>
    <source>
        <strain evidence="2 3">I4</strain>
    </source>
</reference>
<dbReference type="GO" id="GO:0006310">
    <property type="term" value="P:DNA recombination"/>
    <property type="evidence" value="ECO:0007669"/>
    <property type="project" value="UniProtKB-KW"/>
</dbReference>
<name>A0A9X8ZDJ5_9BACI</name>
<dbReference type="SUPFAM" id="SSF56349">
    <property type="entry name" value="DNA breaking-rejoining enzymes"/>
    <property type="match status" value="1"/>
</dbReference>
<sequence>MKWALKRHCSERDYILFVVGCETGLRVGDLLKLTTKQILDLKG</sequence>
<dbReference type="GO" id="GO:0003677">
    <property type="term" value="F:DNA binding"/>
    <property type="evidence" value="ECO:0007669"/>
    <property type="project" value="InterPro"/>
</dbReference>
<evidence type="ECO:0000313" key="3">
    <source>
        <dbReference type="Proteomes" id="UP000309170"/>
    </source>
</evidence>
<feature type="non-terminal residue" evidence="2">
    <location>
        <position position="43"/>
    </location>
</feature>
<dbReference type="EMBL" id="SZNT01000444">
    <property type="protein sequence ID" value="TKH07943.1"/>
    <property type="molecule type" value="Genomic_DNA"/>
</dbReference>